<accession>A0A553NY65</accession>
<organism evidence="8 9">
    <name type="scientific">Tigriopus californicus</name>
    <name type="common">Marine copepod</name>
    <dbReference type="NCBI Taxonomy" id="6832"/>
    <lineage>
        <taxon>Eukaryota</taxon>
        <taxon>Metazoa</taxon>
        <taxon>Ecdysozoa</taxon>
        <taxon>Arthropoda</taxon>
        <taxon>Crustacea</taxon>
        <taxon>Multicrustacea</taxon>
        <taxon>Hexanauplia</taxon>
        <taxon>Copepoda</taxon>
        <taxon>Harpacticoida</taxon>
        <taxon>Harpacticidae</taxon>
        <taxon>Tigriopus</taxon>
    </lineage>
</organism>
<dbReference type="InterPro" id="IPR000225">
    <property type="entry name" value="Armadillo"/>
</dbReference>
<feature type="compositionally biased region" description="Gly residues" evidence="7">
    <location>
        <begin position="914"/>
        <end position="924"/>
    </location>
</feature>
<dbReference type="GO" id="GO:0005886">
    <property type="term" value="C:plasma membrane"/>
    <property type="evidence" value="ECO:0007669"/>
    <property type="project" value="TreeGrafter"/>
</dbReference>
<feature type="region of interest" description="Disordered" evidence="7">
    <location>
        <begin position="874"/>
        <end position="929"/>
    </location>
</feature>
<dbReference type="PANTHER" id="PTHR10372">
    <property type="entry name" value="PLAKOPHILLIN-RELATED"/>
    <property type="match status" value="1"/>
</dbReference>
<evidence type="ECO:0000256" key="2">
    <source>
        <dbReference type="ARBA" id="ARBA00005462"/>
    </source>
</evidence>
<gene>
    <name evidence="8" type="ORF">TCAL_02883</name>
</gene>
<dbReference type="OrthoDB" id="3245100at2759"/>
<dbReference type="InterPro" id="IPR011989">
    <property type="entry name" value="ARM-like"/>
</dbReference>
<dbReference type="Gene3D" id="1.25.10.10">
    <property type="entry name" value="Leucine-rich Repeat Variant"/>
    <property type="match status" value="1"/>
</dbReference>
<name>A0A553NY65_TIGCA</name>
<evidence type="ECO:0000256" key="3">
    <source>
        <dbReference type="ARBA" id="ARBA00022737"/>
    </source>
</evidence>
<protein>
    <recommendedName>
        <fullName evidence="10">Catenin delta-2</fullName>
    </recommendedName>
</protein>
<evidence type="ECO:0008006" key="10">
    <source>
        <dbReference type="Google" id="ProtNLM"/>
    </source>
</evidence>
<dbReference type="PROSITE" id="PS50176">
    <property type="entry name" value="ARM_REPEAT"/>
    <property type="match status" value="3"/>
</dbReference>
<feature type="compositionally biased region" description="Polar residues" evidence="7">
    <location>
        <begin position="879"/>
        <end position="900"/>
    </location>
</feature>
<dbReference type="GO" id="GO:0005912">
    <property type="term" value="C:adherens junction"/>
    <property type="evidence" value="ECO:0007669"/>
    <property type="project" value="TreeGrafter"/>
</dbReference>
<feature type="compositionally biased region" description="Polar residues" evidence="7">
    <location>
        <begin position="303"/>
        <end position="322"/>
    </location>
</feature>
<feature type="repeat" description="ARM" evidence="6">
    <location>
        <begin position="413"/>
        <end position="458"/>
    </location>
</feature>
<comment type="caution">
    <text evidence="8">The sequence shown here is derived from an EMBL/GenBank/DDBJ whole genome shotgun (WGS) entry which is preliminary data.</text>
</comment>
<evidence type="ECO:0000256" key="5">
    <source>
        <dbReference type="ARBA" id="ARBA00022949"/>
    </source>
</evidence>
<dbReference type="PANTHER" id="PTHR10372:SF27">
    <property type="entry name" value="ADHERENS JUNCTION PROTEIN P120"/>
    <property type="match status" value="1"/>
</dbReference>
<dbReference type="SUPFAM" id="SSF48371">
    <property type="entry name" value="ARM repeat"/>
    <property type="match status" value="1"/>
</dbReference>
<dbReference type="GO" id="GO:0005737">
    <property type="term" value="C:cytoplasm"/>
    <property type="evidence" value="ECO:0007669"/>
    <property type="project" value="TreeGrafter"/>
</dbReference>
<reference evidence="8 9" key="1">
    <citation type="journal article" date="2018" name="Nat. Ecol. Evol.">
        <title>Genomic signatures of mitonuclear coevolution across populations of Tigriopus californicus.</title>
        <authorList>
            <person name="Barreto F.S."/>
            <person name="Watson E.T."/>
            <person name="Lima T.G."/>
            <person name="Willett C.S."/>
            <person name="Edmands S."/>
            <person name="Li W."/>
            <person name="Burton R.S."/>
        </authorList>
    </citation>
    <scope>NUCLEOTIDE SEQUENCE [LARGE SCALE GENOMIC DNA]</scope>
    <source>
        <strain evidence="8 9">San Diego</strain>
    </source>
</reference>
<comment type="subcellular location">
    <subcellularLocation>
        <location evidence="1">Cell junction</location>
    </subcellularLocation>
</comment>
<evidence type="ECO:0000256" key="7">
    <source>
        <dbReference type="SAM" id="MobiDB-lite"/>
    </source>
</evidence>
<feature type="region of interest" description="Disordered" evidence="7">
    <location>
        <begin position="994"/>
        <end position="1019"/>
    </location>
</feature>
<evidence type="ECO:0000313" key="9">
    <source>
        <dbReference type="Proteomes" id="UP000318571"/>
    </source>
</evidence>
<evidence type="ECO:0000256" key="4">
    <source>
        <dbReference type="ARBA" id="ARBA00022889"/>
    </source>
</evidence>
<feature type="repeat" description="ARM" evidence="6">
    <location>
        <begin position="728"/>
        <end position="765"/>
    </location>
</feature>
<feature type="compositionally biased region" description="Low complexity" evidence="7">
    <location>
        <begin position="654"/>
        <end position="669"/>
    </location>
</feature>
<keyword evidence="3" id="KW-0677">Repeat</keyword>
<feature type="repeat" description="ARM" evidence="6">
    <location>
        <begin position="457"/>
        <end position="500"/>
    </location>
</feature>
<keyword evidence="5" id="KW-0965">Cell junction</keyword>
<feature type="compositionally biased region" description="Low complexity" evidence="7">
    <location>
        <begin position="87"/>
        <end position="98"/>
    </location>
</feature>
<dbReference type="STRING" id="6832.A0A553NY65"/>
<sequence>MTSLVSQEPGLATIPESPTGESSPRRLQQRNARDNGAPGKMPQFNGQNGGNGPHVVTNGYSEQNSPNSSQLSSEGQDATLISRTQKQHTTQQVTTTTKTIREIQYLGPDGQPIEFVPSSSSGGPPPVHPRLSTSSNPSGPPPPQVYDPYSVNGPNGYGDPRFQQPEFGDYEQYGPQYGNYAEYPHRPPTPPSPSDRSASPPPDHREPDYMRHGSSGSDYPPRSGYDELDTTLMPPRQGESHLQQPTFPGIGPGGHPLPPGSAGGGGGGGGGGVRGYSPHHRHSSLDDHPHSLQGSIGGGYDPNLNNSVFEDTASIQGSTNHTGYPFGAPRAMFDDDESGQSEPPPLMKRTSRPSVNSDSSRGMAGVQWRDPDLHEVIAFLDNSNSVIKANAAAYLQHLCYMDDPVKAKTRQLGGIPPLVNLLSHDTPEIHRNACGALRNLSYGRQNDENKRAIKNAGGIPSLVRLLRKTADNEVKELVTGVLWNLSSCDDLKRTIIDESLLVLVNIVIIPHSGWDRNGPGSDTVWSTVFRNSSGILRNVSSAGDYGRRKLRECEGLVDALLYLVKKAIQKANIDNKSVENCVCVLRNLSYRAQEIEDPNYDKKQMPSSGGPGGVNGGESRAGAKPTSDNLGCFGASKAKKKEGMMGQGSGPGGSNSVTSNNSSRVTRTGPPKAMDLLWQPEVVVPYLNLLSNCSNPETLEAAAGAIQNLSACYWQPSIDIRAAVRKEKGLPILVELLRMEVDRVVCAVATALRNLAIDPRNKDLIGKYAMRDLVQKLPSGNPQHDHGTSDDTIAAVLATLNEVIKKHPEFSRSLLEAGGVERLMTITRQRSRFTSRVVKFASQVLYSMWVHQELREVYRKAGWKEQDFVTKTIAARNARPNSPTNMNSTLNRPMASQSGTRYEDRTMRRSAAGSGAGAGSGGAASGSVPVVGGNGDAHAKNSYLVEYRPEDVPMENLSLYGRTGHPQAQQPIYAPNHHVLPGEPVYAQVNRDKKKNSRNHAADLAHHQPAMHPNAYQDYGDHADHWQVANHHHHGVPLDPQQQIAAANHSGSSGQAAGDSWV</sequence>
<proteinExistence type="inferred from homology"/>
<evidence type="ECO:0000313" key="8">
    <source>
        <dbReference type="EMBL" id="TRY70377.1"/>
    </source>
</evidence>
<keyword evidence="4" id="KW-0130">Cell adhesion</keyword>
<comment type="similarity">
    <text evidence="2">Belongs to the beta-catenin family.</text>
</comment>
<dbReference type="OMA" id="PRSGYDE"/>
<dbReference type="Pfam" id="PF00514">
    <property type="entry name" value="Arm"/>
    <property type="match status" value="4"/>
</dbReference>
<feature type="region of interest" description="Disordered" evidence="7">
    <location>
        <begin position="596"/>
        <end position="672"/>
    </location>
</feature>
<dbReference type="InterPro" id="IPR028435">
    <property type="entry name" value="Plakophilin/d_Catenin"/>
</dbReference>
<feature type="compositionally biased region" description="Basic and acidic residues" evidence="7">
    <location>
        <begin position="202"/>
        <end position="211"/>
    </location>
</feature>
<keyword evidence="9" id="KW-1185">Reference proteome</keyword>
<dbReference type="GO" id="GO:0005634">
    <property type="term" value="C:nucleus"/>
    <property type="evidence" value="ECO:0007669"/>
    <property type="project" value="TreeGrafter"/>
</dbReference>
<dbReference type="Proteomes" id="UP000318571">
    <property type="component" value="Chromosome 9"/>
</dbReference>
<evidence type="ECO:0000256" key="6">
    <source>
        <dbReference type="PROSITE-ProRule" id="PRU00259"/>
    </source>
</evidence>
<evidence type="ECO:0000256" key="1">
    <source>
        <dbReference type="ARBA" id="ARBA00004282"/>
    </source>
</evidence>
<dbReference type="GO" id="GO:0098609">
    <property type="term" value="P:cell-cell adhesion"/>
    <property type="evidence" value="ECO:0007669"/>
    <property type="project" value="InterPro"/>
</dbReference>
<dbReference type="SMART" id="SM00185">
    <property type="entry name" value="ARM"/>
    <property type="match status" value="5"/>
</dbReference>
<feature type="compositionally biased region" description="Gly residues" evidence="7">
    <location>
        <begin position="261"/>
        <end position="274"/>
    </location>
</feature>
<dbReference type="InterPro" id="IPR016024">
    <property type="entry name" value="ARM-type_fold"/>
</dbReference>
<feature type="compositionally biased region" description="Polar residues" evidence="7">
    <location>
        <begin position="19"/>
        <end position="30"/>
    </location>
</feature>
<dbReference type="EMBL" id="VCGU01000009">
    <property type="protein sequence ID" value="TRY70377.1"/>
    <property type="molecule type" value="Genomic_DNA"/>
</dbReference>
<feature type="region of interest" description="Disordered" evidence="7">
    <location>
        <begin position="1"/>
        <end position="366"/>
    </location>
</feature>
<feature type="compositionally biased region" description="Polar residues" evidence="7">
    <location>
        <begin position="58"/>
        <end position="83"/>
    </location>
</feature>
<dbReference type="AlphaFoldDB" id="A0A553NY65"/>